<evidence type="ECO:0000256" key="9">
    <source>
        <dbReference type="SAM" id="MobiDB-lite"/>
    </source>
</evidence>
<dbReference type="AlphaFoldDB" id="G0WBG2"/>
<comment type="cofactor">
    <cofactor evidence="2">
        <name>Zn(2+)</name>
        <dbReference type="ChEBI" id="CHEBI:29105"/>
    </cofactor>
</comment>
<evidence type="ECO:0000256" key="2">
    <source>
        <dbReference type="ARBA" id="ARBA00001947"/>
    </source>
</evidence>
<dbReference type="Gene3D" id="3.10.620.30">
    <property type="match status" value="1"/>
</dbReference>
<dbReference type="PANTHER" id="PTHR12143:SF19">
    <property type="entry name" value="PEPTIDE-N(4)-(N-ACETYL-BETA-GLUCOSAMINYL)ASPARAGINE AMIDASE"/>
    <property type="match status" value="1"/>
</dbReference>
<dbReference type="GO" id="GO:0097466">
    <property type="term" value="P:ubiquitin-dependent glycoprotein ERAD pathway"/>
    <property type="evidence" value="ECO:0007669"/>
    <property type="project" value="EnsemblFungi"/>
</dbReference>
<evidence type="ECO:0000313" key="12">
    <source>
        <dbReference type="Proteomes" id="UP000000689"/>
    </source>
</evidence>
<dbReference type="GeneID" id="11498660"/>
<dbReference type="KEGG" id="ndi:NDAI_0E02650"/>
<dbReference type="GO" id="GO:0120125">
    <property type="term" value="C:PNGase complex"/>
    <property type="evidence" value="ECO:0007669"/>
    <property type="project" value="EnsemblFungi"/>
</dbReference>
<dbReference type="OMA" id="AWDKPRL"/>
<reference evidence="11 12" key="1">
    <citation type="journal article" date="2011" name="Proc. Natl. Acad. Sci. U.S.A.">
        <title>Evolutionary erosion of yeast sex chromosomes by mating-type switching accidents.</title>
        <authorList>
            <person name="Gordon J.L."/>
            <person name="Armisen D."/>
            <person name="Proux-Wera E."/>
            <person name="Oheigeartaigh S.S."/>
            <person name="Byrne K.P."/>
            <person name="Wolfe K.H."/>
        </authorList>
    </citation>
    <scope>NUCLEOTIDE SEQUENCE [LARGE SCALE GENOMIC DNA]</scope>
    <source>
        <strain evidence="12">ATCC 10597 / BCRC 20456 / CBS 421 / NBRC 0211 / NRRL Y-12639</strain>
    </source>
</reference>
<evidence type="ECO:0000256" key="5">
    <source>
        <dbReference type="ARBA" id="ARBA00018546"/>
    </source>
</evidence>
<accession>G0WBG2</accession>
<dbReference type="GO" id="GO:0005634">
    <property type="term" value="C:nucleus"/>
    <property type="evidence" value="ECO:0007669"/>
    <property type="project" value="EnsemblFungi"/>
</dbReference>
<dbReference type="GO" id="GO:0000224">
    <property type="term" value="F:peptide-N4-(N-acetyl-beta-glucosaminyl)asparagine amidase activity"/>
    <property type="evidence" value="ECO:0007669"/>
    <property type="project" value="UniProtKB-EC"/>
</dbReference>
<dbReference type="InterPro" id="IPR002931">
    <property type="entry name" value="Transglutaminase-like"/>
</dbReference>
<dbReference type="GO" id="GO:0046872">
    <property type="term" value="F:metal ion binding"/>
    <property type="evidence" value="ECO:0007669"/>
    <property type="project" value="UniProtKB-KW"/>
</dbReference>
<feature type="compositionally biased region" description="Polar residues" evidence="9">
    <location>
        <begin position="340"/>
        <end position="353"/>
    </location>
</feature>
<dbReference type="eggNOG" id="KOG0909">
    <property type="taxonomic scope" value="Eukaryota"/>
</dbReference>
<dbReference type="InterPro" id="IPR050883">
    <property type="entry name" value="PNGase"/>
</dbReference>
<comment type="similarity">
    <text evidence="3">Belongs to the transglutaminase-like superfamily. PNGase family.</text>
</comment>
<dbReference type="OrthoDB" id="409136at2759"/>
<dbReference type="Gene3D" id="2.20.25.10">
    <property type="match status" value="1"/>
</dbReference>
<dbReference type="GO" id="GO:0006515">
    <property type="term" value="P:protein quality control for misfolded or incompletely synthesized proteins"/>
    <property type="evidence" value="ECO:0007669"/>
    <property type="project" value="EnsemblFungi"/>
</dbReference>
<protein>
    <recommendedName>
        <fullName evidence="5">Peptide-N(4)-(N-acetyl-beta-glucosaminyl)asparagine amidase</fullName>
        <ecNumber evidence="4">3.5.1.52</ecNumber>
    </recommendedName>
    <alternativeName>
        <fullName evidence="8">Peptide:N-glycanase 1</fullName>
    </alternativeName>
</protein>
<dbReference type="RefSeq" id="XP_003670325.1">
    <property type="nucleotide sequence ID" value="XM_003670277.1"/>
</dbReference>
<keyword evidence="7" id="KW-0862">Zinc</keyword>
<dbReference type="EC" id="3.5.1.52" evidence="4"/>
<keyword evidence="12" id="KW-1185">Reference proteome</keyword>
<dbReference type="SUPFAM" id="SSF54001">
    <property type="entry name" value="Cysteine proteinases"/>
    <property type="match status" value="1"/>
</dbReference>
<dbReference type="PANTHER" id="PTHR12143">
    <property type="entry name" value="PEPTIDE N-GLYCANASE PNGASE -RELATED"/>
    <property type="match status" value="1"/>
</dbReference>
<evidence type="ECO:0000313" key="11">
    <source>
        <dbReference type="EMBL" id="CCD25082.1"/>
    </source>
</evidence>
<evidence type="ECO:0000256" key="6">
    <source>
        <dbReference type="ARBA" id="ARBA00022723"/>
    </source>
</evidence>
<dbReference type="SMART" id="SM00460">
    <property type="entry name" value="TGc"/>
    <property type="match status" value="1"/>
</dbReference>
<dbReference type="GO" id="GO:0005829">
    <property type="term" value="C:cytosol"/>
    <property type="evidence" value="ECO:0007669"/>
    <property type="project" value="EnsemblFungi"/>
</dbReference>
<feature type="domain" description="Transglutaminase-like" evidence="10">
    <location>
        <begin position="185"/>
        <end position="240"/>
    </location>
</feature>
<evidence type="ECO:0000256" key="8">
    <source>
        <dbReference type="ARBA" id="ARBA00032858"/>
    </source>
</evidence>
<proteinExistence type="inferred from homology"/>
<dbReference type="FunFam" id="3.10.620.30:FF:000004">
    <property type="entry name" value="Peptidase (PNG1)"/>
    <property type="match status" value="1"/>
</dbReference>
<dbReference type="Proteomes" id="UP000000689">
    <property type="component" value="Chromosome 5"/>
</dbReference>
<feature type="region of interest" description="Disordered" evidence="9">
    <location>
        <begin position="331"/>
        <end position="368"/>
    </location>
</feature>
<dbReference type="EMBL" id="HE580271">
    <property type="protein sequence ID" value="CCD25082.1"/>
    <property type="molecule type" value="Genomic_DNA"/>
</dbReference>
<dbReference type="InterPro" id="IPR038765">
    <property type="entry name" value="Papain-like_cys_pep_sf"/>
</dbReference>
<dbReference type="STRING" id="1071378.G0WBG2"/>
<keyword evidence="6" id="KW-0479">Metal-binding</keyword>
<organism evidence="11 12">
    <name type="scientific">Naumovozyma dairenensis (strain ATCC 10597 / BCRC 20456 / CBS 421 / NBRC 0211 / NRRL Y-12639)</name>
    <name type="common">Saccharomyces dairenensis</name>
    <dbReference type="NCBI Taxonomy" id="1071378"/>
    <lineage>
        <taxon>Eukaryota</taxon>
        <taxon>Fungi</taxon>
        <taxon>Dikarya</taxon>
        <taxon>Ascomycota</taxon>
        <taxon>Saccharomycotina</taxon>
        <taxon>Saccharomycetes</taxon>
        <taxon>Saccharomycetales</taxon>
        <taxon>Saccharomycetaceae</taxon>
        <taxon>Naumovozyma</taxon>
    </lineage>
</organism>
<dbReference type="Pfam" id="PF01841">
    <property type="entry name" value="Transglut_core"/>
    <property type="match status" value="1"/>
</dbReference>
<evidence type="ECO:0000256" key="3">
    <source>
        <dbReference type="ARBA" id="ARBA00009390"/>
    </source>
</evidence>
<evidence type="ECO:0000259" key="10">
    <source>
        <dbReference type="SMART" id="SM00460"/>
    </source>
</evidence>
<evidence type="ECO:0000256" key="4">
    <source>
        <dbReference type="ARBA" id="ARBA00012158"/>
    </source>
</evidence>
<evidence type="ECO:0000256" key="1">
    <source>
        <dbReference type="ARBA" id="ARBA00001650"/>
    </source>
</evidence>
<gene>
    <name evidence="11" type="primary">NDAI0E02650</name>
    <name evidence="11" type="ordered locus">NDAI_0E02650</name>
</gene>
<dbReference type="HOGENOM" id="CLU_031058_0_1_1"/>
<evidence type="ECO:0000256" key="7">
    <source>
        <dbReference type="ARBA" id="ARBA00022833"/>
    </source>
</evidence>
<name>G0WBG2_NAUDC</name>
<comment type="catalytic activity">
    <reaction evidence="1">
        <text>Hydrolysis of an N(4)-(acetyl-beta-D-glucosaminyl)asparagine residue in which the glucosamine residue may be further glycosylated, to yield a (substituted) N-acetyl-beta-D-glucosaminylamine and a peptide containing an aspartate residue.</text>
        <dbReference type="EC" id="3.5.1.52"/>
    </reaction>
</comment>
<sequence>MFSMEEDKVTRSSTNDSKKEINYKRTAEMFLTRYKDFIIKKFQLNSDERRFNFLLRSNAFARELVSLSERYCTVYENGEWYSIVLETLDLETIYENVDSVKIEEPLEYSDVLVKELLRYFKNDFFTWCDKPKCRKCHDSSKQIFDSIQGATREESLYGCGAVEVFKCSECNELARFPRYNDPIKLLETRTGRCGEWCNLFTLILRSFGLEARYIWNKEDHVWCEYYSPFLKRWVHVDSCEQSFDEPFIYSVNWNKKMSYCIAFNKDGMTDVSKRYILQNALPRNLISELDLKFLCMYVTKKLRRGLPSDDIYRSFCRDENERFEWLNKEKREADKREASSNDASKTSGITGRQSGAPDWKAQRNEDGR</sequence>